<evidence type="ECO:0000313" key="3">
    <source>
        <dbReference type="Proteomes" id="UP000184485"/>
    </source>
</evidence>
<evidence type="ECO:0008006" key="4">
    <source>
        <dbReference type="Google" id="ProtNLM"/>
    </source>
</evidence>
<protein>
    <recommendedName>
        <fullName evidence="4">DUF3329 domain-containing protein</fullName>
    </recommendedName>
</protein>
<keyword evidence="1" id="KW-0472">Membrane</keyword>
<dbReference type="Proteomes" id="UP000184485">
    <property type="component" value="Unassembled WGS sequence"/>
</dbReference>
<evidence type="ECO:0000313" key="2">
    <source>
        <dbReference type="EMBL" id="SHE85599.1"/>
    </source>
</evidence>
<accession>A0A1M4WWJ1</accession>
<sequence>MKSETERAFFGPLWRRVAMVVLIAAWFGYEALFIRDPLWMVIVGGMLAYATWTYLIRWNSMELPAAPKGDQ</sequence>
<dbReference type="OrthoDB" id="7362327at2"/>
<evidence type="ECO:0000256" key="1">
    <source>
        <dbReference type="SAM" id="Phobius"/>
    </source>
</evidence>
<organism evidence="2 3">
    <name type="scientific">Kaistia soli DSM 19436</name>
    <dbReference type="NCBI Taxonomy" id="1122133"/>
    <lineage>
        <taxon>Bacteria</taxon>
        <taxon>Pseudomonadati</taxon>
        <taxon>Pseudomonadota</taxon>
        <taxon>Alphaproteobacteria</taxon>
        <taxon>Hyphomicrobiales</taxon>
        <taxon>Kaistiaceae</taxon>
        <taxon>Kaistia</taxon>
    </lineage>
</organism>
<feature type="transmembrane region" description="Helical" evidence="1">
    <location>
        <begin position="38"/>
        <end position="56"/>
    </location>
</feature>
<dbReference type="EMBL" id="FQUP01000001">
    <property type="protein sequence ID" value="SHE85599.1"/>
    <property type="molecule type" value="Genomic_DNA"/>
</dbReference>
<dbReference type="RefSeq" id="WP_073051700.1">
    <property type="nucleotide sequence ID" value="NZ_FQUP01000001.1"/>
</dbReference>
<keyword evidence="1" id="KW-0812">Transmembrane</keyword>
<gene>
    <name evidence="2" type="ORF">SAMN02745157_1086</name>
</gene>
<feature type="transmembrane region" description="Helical" evidence="1">
    <location>
        <begin position="12"/>
        <end position="32"/>
    </location>
</feature>
<proteinExistence type="predicted"/>
<keyword evidence="1" id="KW-1133">Transmembrane helix</keyword>
<reference evidence="2 3" key="1">
    <citation type="submission" date="2016-11" db="EMBL/GenBank/DDBJ databases">
        <authorList>
            <person name="Jaros S."/>
            <person name="Januszkiewicz K."/>
            <person name="Wedrychowicz H."/>
        </authorList>
    </citation>
    <scope>NUCLEOTIDE SEQUENCE [LARGE SCALE GENOMIC DNA]</scope>
    <source>
        <strain evidence="2 3">DSM 19436</strain>
    </source>
</reference>
<dbReference type="AlphaFoldDB" id="A0A1M4WWJ1"/>
<name>A0A1M4WWJ1_9HYPH</name>
<keyword evidence="3" id="KW-1185">Reference proteome</keyword>